<dbReference type="InterPro" id="IPR011008">
    <property type="entry name" value="Dimeric_a/b-barrel"/>
</dbReference>
<evidence type="ECO:0000256" key="1">
    <source>
        <dbReference type="ARBA" id="ARBA00023015"/>
    </source>
</evidence>
<dbReference type="EMBL" id="WOSW01000047">
    <property type="protein sequence ID" value="NHO33994.1"/>
    <property type="molecule type" value="Genomic_DNA"/>
</dbReference>
<dbReference type="PROSITE" id="PS50956">
    <property type="entry name" value="HTH_ASNC_2"/>
    <property type="match status" value="1"/>
</dbReference>
<keyword evidence="3" id="KW-0804">Transcription</keyword>
<dbReference type="InterPro" id="IPR000485">
    <property type="entry name" value="AsnC-type_HTH_dom"/>
</dbReference>
<dbReference type="PROSITE" id="PS00519">
    <property type="entry name" value="HTH_ASNC_1"/>
    <property type="match status" value="1"/>
</dbReference>
<dbReference type="Gene3D" id="3.30.70.920">
    <property type="match status" value="1"/>
</dbReference>
<dbReference type="Pfam" id="PF13412">
    <property type="entry name" value="HTH_24"/>
    <property type="match status" value="1"/>
</dbReference>
<dbReference type="Pfam" id="PF01037">
    <property type="entry name" value="AsnC_trans_reg"/>
    <property type="match status" value="1"/>
</dbReference>
<dbReference type="SUPFAM" id="SSF54909">
    <property type="entry name" value="Dimeric alpha+beta barrel"/>
    <property type="match status" value="1"/>
</dbReference>
<keyword evidence="1" id="KW-0805">Transcription regulation</keyword>
<dbReference type="SMART" id="SM00344">
    <property type="entry name" value="HTH_ASNC"/>
    <property type="match status" value="1"/>
</dbReference>
<gene>
    <name evidence="5" type="ORF">GOB84_15880</name>
</gene>
<dbReference type="InterPro" id="IPR019885">
    <property type="entry name" value="Tscrpt_reg_HTH_AsnC-type_CS"/>
</dbReference>
<dbReference type="InterPro" id="IPR011991">
    <property type="entry name" value="ArsR-like_HTH"/>
</dbReference>
<proteinExistence type="predicted"/>
<organism evidence="5 6">
    <name type="scientific">Acetobacter fallax</name>
    <dbReference type="NCBI Taxonomy" id="1737473"/>
    <lineage>
        <taxon>Bacteria</taxon>
        <taxon>Pseudomonadati</taxon>
        <taxon>Pseudomonadota</taxon>
        <taxon>Alphaproteobacteria</taxon>
        <taxon>Acetobacterales</taxon>
        <taxon>Acetobacteraceae</taxon>
        <taxon>Acetobacter</taxon>
    </lineage>
</organism>
<dbReference type="RefSeq" id="WP_173578466.1">
    <property type="nucleotide sequence ID" value="NZ_WOSW01000047.1"/>
</dbReference>
<evidence type="ECO:0000256" key="3">
    <source>
        <dbReference type="ARBA" id="ARBA00023163"/>
    </source>
</evidence>
<sequence>MYGYSGKKSRYISERRNILPAIPCLPDAASIRILDLLQENCEISNNDLATMIGISASPCWRRLNDMKTQGIIQRSVAIVDPLALGLAVNVFVHVSLTHQDRQSLEIFDNAVRNRPEVMECYLMSGESDYMLRVVAEDLIKFQELMIDFLTKIPVVSNIRSSFALSQVKYTTALPTGHLNR</sequence>
<keyword evidence="6" id="KW-1185">Reference proteome</keyword>
<dbReference type="PANTHER" id="PTHR30154">
    <property type="entry name" value="LEUCINE-RESPONSIVE REGULATORY PROTEIN"/>
    <property type="match status" value="1"/>
</dbReference>
<dbReference type="SUPFAM" id="SSF46785">
    <property type="entry name" value="Winged helix' DNA-binding domain"/>
    <property type="match status" value="1"/>
</dbReference>
<comment type="caution">
    <text evidence="5">The sequence shown here is derived from an EMBL/GenBank/DDBJ whole genome shotgun (WGS) entry which is preliminary data.</text>
</comment>
<protein>
    <submittedName>
        <fullName evidence="5">Winged helix-turn-helix transcriptional regulator</fullName>
    </submittedName>
</protein>
<keyword evidence="2" id="KW-0238">DNA-binding</keyword>
<dbReference type="Gene3D" id="1.10.10.10">
    <property type="entry name" value="Winged helix-like DNA-binding domain superfamily/Winged helix DNA-binding domain"/>
    <property type="match status" value="1"/>
</dbReference>
<dbReference type="InterPro" id="IPR036388">
    <property type="entry name" value="WH-like_DNA-bd_sf"/>
</dbReference>
<evidence type="ECO:0000256" key="2">
    <source>
        <dbReference type="ARBA" id="ARBA00023125"/>
    </source>
</evidence>
<evidence type="ECO:0000313" key="5">
    <source>
        <dbReference type="EMBL" id="NHO33994.1"/>
    </source>
</evidence>
<evidence type="ECO:0000259" key="4">
    <source>
        <dbReference type="PROSITE" id="PS50956"/>
    </source>
</evidence>
<dbReference type="InterPro" id="IPR019888">
    <property type="entry name" value="Tscrpt_reg_AsnC-like"/>
</dbReference>
<dbReference type="Proteomes" id="UP000615326">
    <property type="component" value="Unassembled WGS sequence"/>
</dbReference>
<reference evidence="5 6" key="1">
    <citation type="journal article" date="2020" name="Int. J. Syst. Evol. Microbiol.">
        <title>Novel acetic acid bacteria from cider fermentations: Acetobacter conturbans sp. nov. and Acetobacter fallax sp. nov.</title>
        <authorList>
            <person name="Sombolestani A.S."/>
            <person name="Cleenwerck I."/>
            <person name="Cnockaert M."/>
            <person name="Borremans W."/>
            <person name="Wieme A.D."/>
            <person name="De Vuyst L."/>
            <person name="Vandamme P."/>
        </authorList>
    </citation>
    <scope>NUCLEOTIDE SEQUENCE [LARGE SCALE GENOMIC DNA]</scope>
    <source>
        <strain evidence="5 6">LMG 1637</strain>
    </source>
</reference>
<feature type="domain" description="HTH asnC-type" evidence="4">
    <location>
        <begin position="26"/>
        <end position="87"/>
    </location>
</feature>
<dbReference type="CDD" id="cd00090">
    <property type="entry name" value="HTH_ARSR"/>
    <property type="match status" value="1"/>
</dbReference>
<dbReference type="PANTHER" id="PTHR30154:SF34">
    <property type="entry name" value="TRANSCRIPTIONAL REGULATOR AZLB"/>
    <property type="match status" value="1"/>
</dbReference>
<dbReference type="InterPro" id="IPR019887">
    <property type="entry name" value="Tscrpt_reg_AsnC/Lrp_C"/>
</dbReference>
<accession>A0ABX0KC30</accession>
<evidence type="ECO:0000313" key="6">
    <source>
        <dbReference type="Proteomes" id="UP000615326"/>
    </source>
</evidence>
<dbReference type="InterPro" id="IPR036390">
    <property type="entry name" value="WH_DNA-bd_sf"/>
</dbReference>
<name>A0ABX0KC30_9PROT</name>
<dbReference type="PRINTS" id="PR00033">
    <property type="entry name" value="HTHASNC"/>
</dbReference>